<reference evidence="2" key="1">
    <citation type="submission" date="2017-06" db="EMBL/GenBank/DDBJ databases">
        <authorList>
            <person name="Varghese N."/>
            <person name="Submissions S."/>
        </authorList>
    </citation>
    <scope>NUCLEOTIDE SEQUENCE [LARGE SCALE GENOMIC DNA]</scope>
    <source>
        <strain evidence="2">CIP 108523</strain>
    </source>
</reference>
<protein>
    <recommendedName>
        <fullName evidence="3">Amidase</fullName>
    </recommendedName>
</protein>
<sequence length="110" mass="12460">MIRRLLIRLLIILLALLAVWTWLNREHLQAFPGILGAYTAKEYCSCRYVMDNPEQYCVGYAKQYLPLSGFFDDVANKRVTARALGSSQSAQWLGPRQGCQLLPQAADLPE</sequence>
<evidence type="ECO:0008006" key="3">
    <source>
        <dbReference type="Google" id="ProtNLM"/>
    </source>
</evidence>
<evidence type="ECO:0000313" key="1">
    <source>
        <dbReference type="EMBL" id="SNS22961.1"/>
    </source>
</evidence>
<proteinExistence type="predicted"/>
<organism evidence="1 2">
    <name type="scientific">Pseudomonas segetis</name>
    <dbReference type="NCBI Taxonomy" id="298908"/>
    <lineage>
        <taxon>Bacteria</taxon>
        <taxon>Pseudomonadati</taxon>
        <taxon>Pseudomonadota</taxon>
        <taxon>Gammaproteobacteria</taxon>
        <taxon>Pseudomonadales</taxon>
        <taxon>Pseudomonadaceae</taxon>
        <taxon>Pseudomonas</taxon>
    </lineage>
</organism>
<dbReference type="Proteomes" id="UP000242915">
    <property type="component" value="Unassembled WGS sequence"/>
</dbReference>
<dbReference type="EMBL" id="FZOG01000002">
    <property type="protein sequence ID" value="SNS22961.1"/>
    <property type="molecule type" value="Genomic_DNA"/>
</dbReference>
<evidence type="ECO:0000313" key="2">
    <source>
        <dbReference type="Proteomes" id="UP000242915"/>
    </source>
</evidence>
<accession>A0A239CTI2</accession>
<name>A0A239CTI2_9PSED</name>
<dbReference type="AlphaFoldDB" id="A0A239CTI2"/>
<dbReference type="RefSeq" id="WP_089359548.1">
    <property type="nucleotide sequence ID" value="NZ_FZOG01000002.1"/>
</dbReference>
<gene>
    <name evidence="1" type="ORF">SAMN05216255_1870</name>
</gene>
<keyword evidence="2" id="KW-1185">Reference proteome</keyword>